<keyword evidence="3 7" id="KW-0812">Transmembrane</keyword>
<dbReference type="GO" id="GO:0005886">
    <property type="term" value="C:plasma membrane"/>
    <property type="evidence" value="ECO:0007669"/>
    <property type="project" value="UniProtKB-SubCell"/>
</dbReference>
<feature type="domain" description="ABC3 transporter permease C-terminal" evidence="8">
    <location>
        <begin position="259"/>
        <end position="371"/>
    </location>
</feature>
<feature type="transmembrane region" description="Helical" evidence="7">
    <location>
        <begin position="20"/>
        <end position="38"/>
    </location>
</feature>
<feature type="transmembrane region" description="Helical" evidence="7">
    <location>
        <begin position="762"/>
        <end position="783"/>
    </location>
</feature>
<dbReference type="PANTHER" id="PTHR30572:SF4">
    <property type="entry name" value="ABC TRANSPORTER PERMEASE YTRF"/>
    <property type="match status" value="1"/>
</dbReference>
<evidence type="ECO:0000313" key="11">
    <source>
        <dbReference type="EMBL" id="CDS97404.1"/>
    </source>
</evidence>
<name>A0A069ARW8_CLODI</name>
<evidence type="ECO:0000259" key="8">
    <source>
        <dbReference type="Pfam" id="PF02687"/>
    </source>
</evidence>
<feature type="transmembrane region" description="Helical" evidence="7">
    <location>
        <begin position="708"/>
        <end position="730"/>
    </location>
</feature>
<dbReference type="RefSeq" id="WP_009895234.1">
    <property type="nucleotide sequence ID" value="NZ_BBYB01000032.1"/>
</dbReference>
<keyword evidence="4 7" id="KW-1133">Transmembrane helix</keyword>
<dbReference type="PANTHER" id="PTHR30572">
    <property type="entry name" value="MEMBRANE COMPONENT OF TRANSPORTER-RELATED"/>
    <property type="match status" value="1"/>
</dbReference>
<feature type="transmembrane region" description="Helical" evidence="7">
    <location>
        <begin position="257"/>
        <end position="280"/>
    </location>
</feature>
<evidence type="ECO:0000256" key="6">
    <source>
        <dbReference type="ARBA" id="ARBA00038076"/>
    </source>
</evidence>
<keyword evidence="5 7" id="KW-0472">Membrane</keyword>
<evidence type="ECO:0000256" key="3">
    <source>
        <dbReference type="ARBA" id="ARBA00022692"/>
    </source>
</evidence>
<dbReference type="Pfam" id="PF02687">
    <property type="entry name" value="FtsX"/>
    <property type="match status" value="2"/>
</dbReference>
<feature type="domain" description="ABC3 transporter permease C-terminal" evidence="8">
    <location>
        <begin position="712"/>
        <end position="822"/>
    </location>
</feature>
<evidence type="ECO:0000256" key="5">
    <source>
        <dbReference type="ARBA" id="ARBA00023136"/>
    </source>
</evidence>
<comment type="similarity">
    <text evidence="6">Belongs to the ABC-4 integral membrane protein family.</text>
</comment>
<accession>A0A069ARW8</accession>
<evidence type="ECO:0000256" key="2">
    <source>
        <dbReference type="ARBA" id="ARBA00022475"/>
    </source>
</evidence>
<evidence type="ECO:0000256" key="1">
    <source>
        <dbReference type="ARBA" id="ARBA00004651"/>
    </source>
</evidence>
<dbReference type="EMBL" id="LK932861">
    <property type="protein sequence ID" value="CDS97404.1"/>
    <property type="molecule type" value="Genomic_DNA"/>
</dbReference>
<reference evidence="11" key="1">
    <citation type="submission" date="2014-07" db="EMBL/GenBank/DDBJ databases">
        <authorList>
            <person name="Monot Marc"/>
        </authorList>
    </citation>
    <scope>NUCLEOTIDE SEQUENCE</scope>
    <source>
        <strain evidence="11">7032989</strain>
        <strain evidence="10">7032994</strain>
    </source>
</reference>
<dbReference type="InterPro" id="IPR003838">
    <property type="entry name" value="ABC3_permease_C"/>
</dbReference>
<protein>
    <submittedName>
        <fullName evidence="10">Efflux ABC transporter, permease protein</fullName>
    </submittedName>
</protein>
<keyword evidence="2" id="KW-1003">Cell membrane</keyword>
<feature type="transmembrane region" description="Helical" evidence="7">
    <location>
        <begin position="300"/>
        <end position="327"/>
    </location>
</feature>
<dbReference type="GO" id="GO:0022857">
    <property type="term" value="F:transmembrane transporter activity"/>
    <property type="evidence" value="ECO:0007669"/>
    <property type="project" value="TreeGrafter"/>
</dbReference>
<feature type="transmembrane region" description="Helical" evidence="7">
    <location>
        <begin position="795"/>
        <end position="817"/>
    </location>
</feature>
<dbReference type="EMBL" id="LK932347">
    <property type="protein sequence ID" value="CDS83157.1"/>
    <property type="molecule type" value="Genomic_DNA"/>
</dbReference>
<dbReference type="EMBL" id="LK932465">
    <property type="protein sequence ID" value="CDS83014.1"/>
    <property type="molecule type" value="Genomic_DNA"/>
</dbReference>
<feature type="transmembrane region" description="Helical" evidence="7">
    <location>
        <begin position="428"/>
        <end position="446"/>
    </location>
</feature>
<comment type="subcellular location">
    <subcellularLocation>
        <location evidence="1">Cell membrane</location>
        <topology evidence="1">Multi-pass membrane protein</topology>
    </subcellularLocation>
</comment>
<feature type="transmembrane region" description="Helical" evidence="7">
    <location>
        <begin position="353"/>
        <end position="371"/>
    </location>
</feature>
<organism evidence="11">
    <name type="scientific">Clostridioides difficile</name>
    <name type="common">Peptoclostridium difficile</name>
    <dbReference type="NCBI Taxonomy" id="1496"/>
    <lineage>
        <taxon>Bacteria</taxon>
        <taxon>Bacillati</taxon>
        <taxon>Bacillota</taxon>
        <taxon>Clostridia</taxon>
        <taxon>Peptostreptococcales</taxon>
        <taxon>Peptostreptococcaceae</taxon>
        <taxon>Clostridioides</taxon>
    </lineage>
</organism>
<evidence type="ECO:0000313" key="9">
    <source>
        <dbReference type="EMBL" id="CDS83014.1"/>
    </source>
</evidence>
<evidence type="ECO:0000313" key="10">
    <source>
        <dbReference type="EMBL" id="CDS83157.1"/>
    </source>
</evidence>
<dbReference type="InterPro" id="IPR050250">
    <property type="entry name" value="Macrolide_Exporter_MacB"/>
</dbReference>
<evidence type="ECO:0000256" key="7">
    <source>
        <dbReference type="SAM" id="Phobius"/>
    </source>
</evidence>
<evidence type="ECO:0000256" key="4">
    <source>
        <dbReference type="ARBA" id="ARBA00022989"/>
    </source>
</evidence>
<gene>
    <name evidence="11" type="ORF">BN1095_210054</name>
    <name evidence="9" type="ORF">BN1096_160052</name>
    <name evidence="10" type="ORF">BN1097_140053</name>
</gene>
<sequence>MKLNYIVKKYIMGNKKNTLLIIVSIVISTALFLIMNIISEDATNLMINQAKNEFTLKHAQYINPKDEEIKYIENNTSIDKVGKSMLLGISDIGKGQTLQILSQDKVAEELNDIYTLEKGKLPVAENEIAIDSWYIKQKKIKNPIGKRITLDYRRQGIDQEDLYTGEKEFKITGILNSNPILKAQGTSIGLISNDCAIKNIPTKNKYDQIMFTFKKEKNIQRQSQKLIKNGNLNENNIYFNNELLIAISDSMNLKIPYIIVNIVLALATILLIYNIFYILVSNRIKDFGIFRALGFNPNDIFKIMILEVSIYSIISISIGLILGGIIASLSREYVIGVIYNVNYINSIKNQNYINTYIISILLSLGTIIISVSKPLMLSVKTDPMICIRRNNEKVDIKQNSFINKFMIKLFKDYGNIASKNIQRNKKRTNLSIASMVIIFFLMATIYTKSTSNFLSDGVLKYWIQGDYLLHNIDISTIRSNNKGYDKNVLQEIKAIDGVTKVNSYRHKWFNIKIDDKSINKNSDYWKKNKDNIEARSEVKDGIKVYNNSFEFLGIEDTDILEDFLINGKENIDKFSKQPYLYITKKSSDSLNIKKGDRIKVYFDIIDSKTNNFTKTISQEFIVCGIITTLPVTSQVGAEFGGVISTNQFNKFTGISSYERFDIWTSKLANDKYVESELNKITEKTNKGILIPYKAETAEYEKIDNQKTLIMVLVTGIIVILSLFNCCNTIVTSINSRSREFALFRGIGISKHEINKIVKLESYIYIIVSFCISIIPILIVRSIIIKPFESINLINWKFIGAIILIVFILVSIIMITTLKTLNKIQNENFMEEIKTL</sequence>
<dbReference type="AlphaFoldDB" id="A0A069ARW8"/>
<proteinExistence type="inferred from homology"/>